<gene>
    <name evidence="1" type="ORF">SAMEA2259716_05689</name>
</gene>
<dbReference type="AlphaFoldDB" id="A0A1T8V2A4"/>
<accession>A0A1T8V2A4</accession>
<protein>
    <submittedName>
        <fullName evidence="1">Uncharacterized protein</fullName>
    </submittedName>
</protein>
<proteinExistence type="predicted"/>
<name>A0A1T8V2A4_9MYCO</name>
<dbReference type="RefSeq" id="WP_074328573.1">
    <property type="nucleotide sequence ID" value="NZ_FVGW01000021.1"/>
</dbReference>
<evidence type="ECO:0000313" key="2">
    <source>
        <dbReference type="Proteomes" id="UP000190074"/>
    </source>
</evidence>
<dbReference type="EMBL" id="FVGW01000021">
    <property type="protein sequence ID" value="SKM99176.1"/>
    <property type="molecule type" value="Genomic_DNA"/>
</dbReference>
<organism evidence="1 2">
    <name type="scientific">Mycobacteroides abscessus subsp. massiliense</name>
    <dbReference type="NCBI Taxonomy" id="1962118"/>
    <lineage>
        <taxon>Bacteria</taxon>
        <taxon>Bacillati</taxon>
        <taxon>Actinomycetota</taxon>
        <taxon>Actinomycetes</taxon>
        <taxon>Mycobacteriales</taxon>
        <taxon>Mycobacteriaceae</taxon>
        <taxon>Mycobacteroides</taxon>
        <taxon>Mycobacteroides abscessus</taxon>
    </lineage>
</organism>
<sequence length="156" mass="17469">MISAVTSAVETLDCDCDDSIRLRLKPDGDWSGHIDGAWWPRSQDLNQDLPAVLDAVASRLGTIKRVIYRITEWDTAPKQLCYWGRMVSLDGYRYQRPDTIYISDLDHRRLVLLVVPPMTDPHHAHDVMTRAAEPGSTCSPTALLSIEPLAAARRTG</sequence>
<dbReference type="Proteomes" id="UP000190074">
    <property type="component" value="Unassembled WGS sequence"/>
</dbReference>
<reference evidence="1 2" key="1">
    <citation type="submission" date="2016-11" db="EMBL/GenBank/DDBJ databases">
        <authorList>
            <consortium name="Pathogen Informatics"/>
        </authorList>
    </citation>
    <scope>NUCLEOTIDE SEQUENCE [LARGE SCALE GENOMIC DNA]</scope>
    <source>
        <strain evidence="1 2">911</strain>
    </source>
</reference>
<dbReference type="Pfam" id="PF19457">
    <property type="entry name" value="DUF5994"/>
    <property type="match status" value="1"/>
</dbReference>
<evidence type="ECO:0000313" key="1">
    <source>
        <dbReference type="EMBL" id="SKM99176.1"/>
    </source>
</evidence>
<dbReference type="InterPro" id="IPR046036">
    <property type="entry name" value="DUF5994"/>
</dbReference>